<name>A0A812MLH4_9DINO</name>
<evidence type="ECO:0000313" key="3">
    <source>
        <dbReference type="Proteomes" id="UP000601435"/>
    </source>
</evidence>
<proteinExistence type="predicted"/>
<comment type="caution">
    <text evidence="2">The sequence shown here is derived from an EMBL/GenBank/DDBJ whole genome shotgun (WGS) entry which is preliminary data.</text>
</comment>
<dbReference type="Proteomes" id="UP000601435">
    <property type="component" value="Unassembled WGS sequence"/>
</dbReference>
<keyword evidence="3" id="KW-1185">Reference proteome</keyword>
<evidence type="ECO:0000256" key="1">
    <source>
        <dbReference type="SAM" id="Coils"/>
    </source>
</evidence>
<evidence type="ECO:0000313" key="2">
    <source>
        <dbReference type="EMBL" id="CAE7261554.1"/>
    </source>
</evidence>
<feature type="non-terminal residue" evidence="2">
    <location>
        <position position="1"/>
    </location>
</feature>
<feature type="coiled-coil region" evidence="1">
    <location>
        <begin position="96"/>
        <end position="128"/>
    </location>
</feature>
<dbReference type="EMBL" id="CAJNJA010010726">
    <property type="protein sequence ID" value="CAE7261554.1"/>
    <property type="molecule type" value="Genomic_DNA"/>
</dbReference>
<accession>A0A812MLH4</accession>
<sequence length="133" mass="15222">EEQRVLELGTREAKCRRATLLGEDGETIHIDFWGEASEASYKNADILCLGNVKVRGGRDNDIDHMLTTVSSTRIRSLEKGTTSATAELHRELCRHMEDARHRLSEVKLRKEELAARRAARQAARLREKKRLEQ</sequence>
<protein>
    <submittedName>
        <fullName evidence="2">Rpa1 protein</fullName>
    </submittedName>
</protein>
<dbReference type="AlphaFoldDB" id="A0A812MLH4"/>
<keyword evidence="1" id="KW-0175">Coiled coil</keyword>
<reference evidence="2" key="1">
    <citation type="submission" date="2021-02" db="EMBL/GenBank/DDBJ databases">
        <authorList>
            <person name="Dougan E. K."/>
            <person name="Rhodes N."/>
            <person name="Thang M."/>
            <person name="Chan C."/>
        </authorList>
    </citation>
    <scope>NUCLEOTIDE SEQUENCE</scope>
</reference>
<gene>
    <name evidence="2" type="primary">rpa1</name>
    <name evidence="2" type="ORF">SNEC2469_LOCUS5988</name>
</gene>
<organism evidence="2 3">
    <name type="scientific">Symbiodinium necroappetens</name>
    <dbReference type="NCBI Taxonomy" id="1628268"/>
    <lineage>
        <taxon>Eukaryota</taxon>
        <taxon>Sar</taxon>
        <taxon>Alveolata</taxon>
        <taxon>Dinophyceae</taxon>
        <taxon>Suessiales</taxon>
        <taxon>Symbiodiniaceae</taxon>
        <taxon>Symbiodinium</taxon>
    </lineage>
</organism>
<dbReference type="OrthoDB" id="1751331at2759"/>
<feature type="non-terminal residue" evidence="2">
    <location>
        <position position="133"/>
    </location>
</feature>